<proteinExistence type="predicted"/>
<dbReference type="PANTHER" id="PTHR23167:SF46">
    <property type="entry name" value="EPS15 HOMOLOGY DOMAIN CONTAINING PROTEIN-BINDING PROTEIN 1, ISOFORM F"/>
    <property type="match status" value="1"/>
</dbReference>
<dbReference type="EMBL" id="BDGG01000001">
    <property type="protein sequence ID" value="GAU87696.1"/>
    <property type="molecule type" value="Genomic_DNA"/>
</dbReference>
<comment type="caution">
    <text evidence="7">The sequence shown here is derived from an EMBL/GenBank/DDBJ whole genome shotgun (WGS) entry which is preliminary data.</text>
</comment>
<keyword evidence="4" id="KW-0175">Coiled coil</keyword>
<feature type="compositionally biased region" description="Low complexity" evidence="5">
    <location>
        <begin position="223"/>
        <end position="269"/>
    </location>
</feature>
<dbReference type="GO" id="GO:0005768">
    <property type="term" value="C:endosome"/>
    <property type="evidence" value="ECO:0007669"/>
    <property type="project" value="UniProtKB-SubCell"/>
</dbReference>
<dbReference type="InterPro" id="IPR001715">
    <property type="entry name" value="CH_dom"/>
</dbReference>
<evidence type="ECO:0000256" key="2">
    <source>
        <dbReference type="ARBA" id="ARBA00022553"/>
    </source>
</evidence>
<evidence type="ECO:0000256" key="4">
    <source>
        <dbReference type="ARBA" id="ARBA00023054"/>
    </source>
</evidence>
<comment type="subcellular location">
    <subcellularLocation>
        <location evidence="1">Endosome</location>
    </subcellularLocation>
</comment>
<dbReference type="Gene3D" id="1.10.418.10">
    <property type="entry name" value="Calponin-like domain"/>
    <property type="match status" value="1"/>
</dbReference>
<dbReference type="OrthoDB" id="21607at2759"/>
<dbReference type="AlphaFoldDB" id="A0A1D1UDG5"/>
<reference evidence="7 8" key="1">
    <citation type="journal article" date="2016" name="Nat. Commun.">
        <title>Extremotolerant tardigrade genome and improved radiotolerance of human cultured cells by tardigrade-unique protein.</title>
        <authorList>
            <person name="Hashimoto T."/>
            <person name="Horikawa D.D."/>
            <person name="Saito Y."/>
            <person name="Kuwahara H."/>
            <person name="Kozuka-Hata H."/>
            <person name="Shin-I T."/>
            <person name="Minakuchi Y."/>
            <person name="Ohishi K."/>
            <person name="Motoyama A."/>
            <person name="Aizu T."/>
            <person name="Enomoto A."/>
            <person name="Kondo K."/>
            <person name="Tanaka S."/>
            <person name="Hara Y."/>
            <person name="Koshikawa S."/>
            <person name="Sagara H."/>
            <person name="Miura T."/>
            <person name="Yokobori S."/>
            <person name="Miyagawa K."/>
            <person name="Suzuki Y."/>
            <person name="Kubo T."/>
            <person name="Oyama M."/>
            <person name="Kohara Y."/>
            <person name="Fujiyama A."/>
            <person name="Arakawa K."/>
            <person name="Katayama T."/>
            <person name="Toyoda A."/>
            <person name="Kunieda T."/>
        </authorList>
    </citation>
    <scope>NUCLEOTIDE SEQUENCE [LARGE SCALE GENOMIC DNA]</scope>
    <source>
        <strain evidence="7 8">YOKOZUNA-1</strain>
    </source>
</reference>
<feature type="domain" description="Calponin-homology (CH)" evidence="6">
    <location>
        <begin position="24"/>
        <end position="130"/>
    </location>
</feature>
<name>A0A1D1UDG5_RAMVA</name>
<keyword evidence="8" id="KW-1185">Reference proteome</keyword>
<feature type="region of interest" description="Disordered" evidence="5">
    <location>
        <begin position="388"/>
        <end position="417"/>
    </location>
</feature>
<feature type="region of interest" description="Disordered" evidence="5">
    <location>
        <begin position="221"/>
        <end position="275"/>
    </location>
</feature>
<accession>A0A1D1UDG5</accession>
<dbReference type="SUPFAM" id="SSF47576">
    <property type="entry name" value="Calponin-homology domain, CH-domain"/>
    <property type="match status" value="1"/>
</dbReference>
<gene>
    <name evidence="7" type="primary">RvY_00508-1</name>
    <name evidence="7" type="synonym">RvY_00508.1</name>
    <name evidence="7" type="ORF">RvY_00508</name>
</gene>
<evidence type="ECO:0000313" key="8">
    <source>
        <dbReference type="Proteomes" id="UP000186922"/>
    </source>
</evidence>
<feature type="compositionally biased region" description="Polar residues" evidence="5">
    <location>
        <begin position="389"/>
        <end position="409"/>
    </location>
</feature>
<evidence type="ECO:0000259" key="6">
    <source>
        <dbReference type="PROSITE" id="PS50021"/>
    </source>
</evidence>
<sequence length="417" mass="45899">MDKENRGLVRVPARTGISTNMSAGEKIKALQTWCQKVTDGFAGVSITNFTTSFRDGLAFCAIIARFRPDLIDYDSLSKGDILHNNQLAFDVAEQKLGVPALLDAKDLCHYSVPDRKCIILYVSQLHLQFRGMKIPSRHKSVQADNEEQNYFKDIISQLSTAEPYQSPAVPSIRRSVSEDFSSNYSPASYVSRSISFVNTVESVSEVPDEPSLEIVRAEVHNRSYSSSTSETESDSTCSATSVSASPSSTSSYKSFSSSDNSFSSVNSSPEIFSPKAIEREAKVDLEGPQTESRPKPAYERTQSLAVVTSQPAPVVRRSMLDVLSYPRTTRPRTVQTWYVPTTNNNDTVKSTAPSISSSSSKVAHLLKSFDNHRNVVKDPSSVNPPLYKSSATMSMTPKYSRQTSLTTAPETRLTAHI</sequence>
<evidence type="ECO:0000256" key="3">
    <source>
        <dbReference type="ARBA" id="ARBA00022753"/>
    </source>
</evidence>
<dbReference type="FunFam" id="1.10.418.10:FF:000023">
    <property type="entry name" value="EH domain-binding protein 1 isoform X1"/>
    <property type="match status" value="1"/>
</dbReference>
<dbReference type="STRING" id="947166.A0A1D1UDG5"/>
<organism evidence="7 8">
    <name type="scientific">Ramazzottius varieornatus</name>
    <name type="common">Water bear</name>
    <name type="synonym">Tardigrade</name>
    <dbReference type="NCBI Taxonomy" id="947166"/>
    <lineage>
        <taxon>Eukaryota</taxon>
        <taxon>Metazoa</taxon>
        <taxon>Ecdysozoa</taxon>
        <taxon>Tardigrada</taxon>
        <taxon>Eutardigrada</taxon>
        <taxon>Parachela</taxon>
        <taxon>Hypsibioidea</taxon>
        <taxon>Ramazzottiidae</taxon>
        <taxon>Ramazzottius</taxon>
    </lineage>
</organism>
<dbReference type="PROSITE" id="PS50021">
    <property type="entry name" value="CH"/>
    <property type="match status" value="1"/>
</dbReference>
<protein>
    <recommendedName>
        <fullName evidence="6">Calponin-homology (CH) domain-containing protein</fullName>
    </recommendedName>
</protein>
<dbReference type="InterPro" id="IPR050540">
    <property type="entry name" value="F-actin_Monoox_Mical"/>
</dbReference>
<dbReference type="Proteomes" id="UP000186922">
    <property type="component" value="Unassembled WGS sequence"/>
</dbReference>
<evidence type="ECO:0000256" key="1">
    <source>
        <dbReference type="ARBA" id="ARBA00004177"/>
    </source>
</evidence>
<dbReference type="InterPro" id="IPR036872">
    <property type="entry name" value="CH_dom_sf"/>
</dbReference>
<keyword evidence="3" id="KW-0967">Endosome</keyword>
<dbReference type="Pfam" id="PF00307">
    <property type="entry name" value="CH"/>
    <property type="match status" value="1"/>
</dbReference>
<dbReference type="PANTHER" id="PTHR23167">
    <property type="entry name" value="CALPONIN HOMOLOGY DOMAIN-CONTAINING PROTEIN DDB_G0272472-RELATED"/>
    <property type="match status" value="1"/>
</dbReference>
<keyword evidence="2" id="KW-0597">Phosphoprotein</keyword>
<evidence type="ECO:0000256" key="5">
    <source>
        <dbReference type="SAM" id="MobiDB-lite"/>
    </source>
</evidence>
<dbReference type="SMART" id="SM00033">
    <property type="entry name" value="CH"/>
    <property type="match status" value="1"/>
</dbReference>
<evidence type="ECO:0000313" key="7">
    <source>
        <dbReference type="EMBL" id="GAU87696.1"/>
    </source>
</evidence>